<dbReference type="SUPFAM" id="SSF53850">
    <property type="entry name" value="Periplasmic binding protein-like II"/>
    <property type="match status" value="1"/>
</dbReference>
<proteinExistence type="inferred from homology"/>
<dbReference type="EMBL" id="BAFK01000003">
    <property type="protein sequence ID" value="GAB57768.1"/>
    <property type="molecule type" value="Genomic_DNA"/>
</dbReference>
<evidence type="ECO:0000256" key="1">
    <source>
        <dbReference type="ARBA" id="ARBA00010333"/>
    </source>
</evidence>
<dbReference type="PANTHER" id="PTHR35936:SF25">
    <property type="entry name" value="ABC TRANSPORTER SUBSTRATE-BINDING PROTEIN"/>
    <property type="match status" value="1"/>
</dbReference>
<protein>
    <recommendedName>
        <fullName evidence="3">Solute-binding protein family 3/N-terminal domain-containing protein</fullName>
    </recommendedName>
</protein>
<comment type="caution">
    <text evidence="4">The sequence shown here is derived from an EMBL/GenBank/DDBJ whole genome shotgun (WGS) entry which is preliminary data.</text>
</comment>
<dbReference type="InterPro" id="IPR001638">
    <property type="entry name" value="Solute-binding_3/MltF_N"/>
</dbReference>
<dbReference type="Gene3D" id="3.40.190.10">
    <property type="entry name" value="Periplasmic binding protein-like II"/>
    <property type="match status" value="2"/>
</dbReference>
<accession>I1DUP0</accession>
<feature type="domain" description="Solute-binding protein family 3/N-terminal" evidence="3">
    <location>
        <begin position="37"/>
        <end position="263"/>
    </location>
</feature>
<dbReference type="RefSeq" id="WP_008218826.1">
    <property type="nucleotide sequence ID" value="NZ_BAFK01000003.1"/>
</dbReference>
<dbReference type="AlphaFoldDB" id="I1DUP0"/>
<evidence type="ECO:0000259" key="3">
    <source>
        <dbReference type="SMART" id="SM00062"/>
    </source>
</evidence>
<dbReference type="Pfam" id="PF00497">
    <property type="entry name" value="SBP_bac_3"/>
    <property type="match status" value="1"/>
</dbReference>
<dbReference type="SMART" id="SM00062">
    <property type="entry name" value="PBPb"/>
    <property type="match status" value="1"/>
</dbReference>
<dbReference type="OrthoDB" id="8994218at2"/>
<name>I1DUP0_9GAMM</name>
<organism evidence="4 5">
    <name type="scientific">Rheinheimera nanhaiensis E407-8</name>
    <dbReference type="NCBI Taxonomy" id="562729"/>
    <lineage>
        <taxon>Bacteria</taxon>
        <taxon>Pseudomonadati</taxon>
        <taxon>Pseudomonadota</taxon>
        <taxon>Gammaproteobacteria</taxon>
        <taxon>Chromatiales</taxon>
        <taxon>Chromatiaceae</taxon>
        <taxon>Rheinheimera</taxon>
    </lineage>
</organism>
<dbReference type="STRING" id="562729.RNAN_0737"/>
<reference evidence="4 5" key="1">
    <citation type="journal article" date="2012" name="J. Bacteriol.">
        <title>Genome Sequence of the Protease-Producing Bacterium Rheinheimera nanhaiensis E407-8T, Isolated from Deep-Sea Sediment of the South China Sea.</title>
        <authorList>
            <person name="Zhang X.-Y."/>
            <person name="Zhang Y.-J."/>
            <person name="Qin Q.-L."/>
            <person name="Xie B.-B."/>
            <person name="Chen X.-L."/>
            <person name="Zhou B.-C."/>
            <person name="Zhang Y.-Z."/>
        </authorList>
    </citation>
    <scope>NUCLEOTIDE SEQUENCE [LARGE SCALE GENOMIC DNA]</scope>
    <source>
        <strain evidence="4 5">E407-8</strain>
    </source>
</reference>
<dbReference type="PANTHER" id="PTHR35936">
    <property type="entry name" value="MEMBRANE-BOUND LYTIC MUREIN TRANSGLYCOSYLASE F"/>
    <property type="match status" value="1"/>
</dbReference>
<evidence type="ECO:0000313" key="5">
    <source>
        <dbReference type="Proteomes" id="UP000004374"/>
    </source>
</evidence>
<gene>
    <name evidence="4" type="ORF">RNAN_0737</name>
</gene>
<keyword evidence="5" id="KW-1185">Reference proteome</keyword>
<comment type="similarity">
    <text evidence="1">Belongs to the bacterial solute-binding protein 3 family.</text>
</comment>
<evidence type="ECO:0000256" key="2">
    <source>
        <dbReference type="ARBA" id="ARBA00022729"/>
    </source>
</evidence>
<keyword evidence="2" id="KW-0732">Signal</keyword>
<dbReference type="Proteomes" id="UP000004374">
    <property type="component" value="Unassembled WGS sequence"/>
</dbReference>
<evidence type="ECO:0000313" key="4">
    <source>
        <dbReference type="EMBL" id="GAB57768.1"/>
    </source>
</evidence>
<sequence>MDSAIACPHPIRRWLFWHRCFLLSGLFFMLFQLHAQALRVALSADDYPPFYYQQGDTLQGFSVDVLQAVATDLGLSVQWQRLPWSRVVKHVASGKADVITVFYKTDVRAEQFYFSTESYLRDPIVLLCATPCQVQFDGDLAKLSQQPVAVVRDFSYGPLIDRLEFSRAAVVDSDPMLFKQLIKRRLQLGIASLITVRHAPELKQAAAQVQVLYPVLDYVDIYFAFSRQSSVTPELIRRFDQALQRYKKSDAYAALLSRYQLVDL</sequence>